<evidence type="ECO:0000313" key="3">
    <source>
        <dbReference type="Proteomes" id="UP000774570"/>
    </source>
</evidence>
<gene>
    <name evidence="2" type="ORF">K1Y72_00530</name>
</gene>
<evidence type="ECO:0000256" key="1">
    <source>
        <dbReference type="SAM" id="SignalP"/>
    </source>
</evidence>
<dbReference type="PANTHER" id="PTHR34387">
    <property type="entry name" value="SLR1258 PROTEIN"/>
    <property type="match status" value="1"/>
</dbReference>
<comment type="caution">
    <text evidence="2">The sequence shown here is derived from an EMBL/GenBank/DDBJ whole genome shotgun (WGS) entry which is preliminary data.</text>
</comment>
<dbReference type="Pfam" id="PF04402">
    <property type="entry name" value="SIMPL"/>
    <property type="match status" value="1"/>
</dbReference>
<dbReference type="Gene3D" id="3.30.70.2970">
    <property type="entry name" value="Protein of unknown function (DUF541), domain 2"/>
    <property type="match status" value="1"/>
</dbReference>
<feature type="chain" id="PRO_5045482647" evidence="1">
    <location>
        <begin position="27"/>
        <end position="235"/>
    </location>
</feature>
<dbReference type="EMBL" id="JAIBOA010000001">
    <property type="protein sequence ID" value="MBW8480832.1"/>
    <property type="molecule type" value="Genomic_DNA"/>
</dbReference>
<accession>A0ABS7FKD5</accession>
<keyword evidence="1" id="KW-0732">Signal</keyword>
<sequence length="235" mass="24176">MSTTMITRAAAAAAAALCLAAAPAPAAGAAAREDRIEVAGQGRVPVRPDVLYVRTGVEVRGAAPADAYRRAARAAAALVRVLTASGVAGADVRTAELSVEPEYDPDRAGKVVGYRGSEAVDATVRDLPHADRTLSAVLDAGPDVRLHGATFDKEDTRAEQAEAERLAIEDARDRAARAAEHAGRALGRVLSMRLSTVDAIPAHLYAKDSIAAAGGHLSPGEGVQRVTATVVYALA</sequence>
<reference evidence="2 3" key="1">
    <citation type="submission" date="2021-07" db="EMBL/GenBank/DDBJ databases">
        <title>Actinomadura sp. PM05-2 isolated from lichen.</title>
        <authorList>
            <person name="Somphong A."/>
            <person name="Phongsopitanun W."/>
            <person name="Tanasupawat S."/>
            <person name="Peongsungnone V."/>
        </authorList>
    </citation>
    <scope>NUCLEOTIDE SEQUENCE [LARGE SCALE GENOMIC DNA]</scope>
    <source>
        <strain evidence="2 3">PM05-2</strain>
    </source>
</reference>
<dbReference type="Proteomes" id="UP000774570">
    <property type="component" value="Unassembled WGS sequence"/>
</dbReference>
<evidence type="ECO:0000313" key="2">
    <source>
        <dbReference type="EMBL" id="MBW8480832.1"/>
    </source>
</evidence>
<proteinExistence type="predicted"/>
<organism evidence="2 3">
    <name type="scientific">Actinomadura parmotrematis</name>
    <dbReference type="NCBI Taxonomy" id="2864039"/>
    <lineage>
        <taxon>Bacteria</taxon>
        <taxon>Bacillati</taxon>
        <taxon>Actinomycetota</taxon>
        <taxon>Actinomycetes</taxon>
        <taxon>Streptosporangiales</taxon>
        <taxon>Thermomonosporaceae</taxon>
        <taxon>Actinomadura</taxon>
    </lineage>
</organism>
<dbReference type="PANTHER" id="PTHR34387:SF1">
    <property type="entry name" value="PERIPLASMIC IMMUNOGENIC PROTEIN"/>
    <property type="match status" value="1"/>
</dbReference>
<feature type="signal peptide" evidence="1">
    <location>
        <begin position="1"/>
        <end position="26"/>
    </location>
</feature>
<dbReference type="InterPro" id="IPR007497">
    <property type="entry name" value="SIMPL/DUF541"/>
</dbReference>
<dbReference type="Gene3D" id="3.30.110.170">
    <property type="entry name" value="Protein of unknown function (DUF541), domain 1"/>
    <property type="match status" value="1"/>
</dbReference>
<keyword evidence="3" id="KW-1185">Reference proteome</keyword>
<dbReference type="RefSeq" id="WP_220162122.1">
    <property type="nucleotide sequence ID" value="NZ_JAIBOA010000001.1"/>
</dbReference>
<name>A0ABS7FKD5_9ACTN</name>
<protein>
    <submittedName>
        <fullName evidence="2">SIMPL domain-containing protein</fullName>
    </submittedName>
</protein>
<dbReference type="InterPro" id="IPR052022">
    <property type="entry name" value="26kDa_periplasmic_antigen"/>
</dbReference>